<dbReference type="EMBL" id="PUIB01000008">
    <property type="protein sequence ID" value="PQO40702.1"/>
    <property type="molecule type" value="Genomic_DNA"/>
</dbReference>
<protein>
    <submittedName>
        <fullName evidence="1">Uncharacterized protein</fullName>
    </submittedName>
</protein>
<proteinExistence type="predicted"/>
<dbReference type="Proteomes" id="UP000239388">
    <property type="component" value="Unassembled WGS sequence"/>
</dbReference>
<accession>A0A2S8G8B6</accession>
<organism evidence="1 2">
    <name type="scientific">Blastopirellula marina</name>
    <dbReference type="NCBI Taxonomy" id="124"/>
    <lineage>
        <taxon>Bacteria</taxon>
        <taxon>Pseudomonadati</taxon>
        <taxon>Planctomycetota</taxon>
        <taxon>Planctomycetia</taxon>
        <taxon>Pirellulales</taxon>
        <taxon>Pirellulaceae</taxon>
        <taxon>Blastopirellula</taxon>
    </lineage>
</organism>
<dbReference type="AlphaFoldDB" id="A0A2S8G8B6"/>
<gene>
    <name evidence="1" type="ORF">C5Y98_05645</name>
</gene>
<name>A0A2S8G8B6_9BACT</name>
<sequence>MLVVVFLLWWVASPSAKEDEMEGAFQKDEVALDSDLNSGKFARSFRHDRDRSIGHPVFGREVSSPFRLAKFGMSHKRVPRQPSGPLAVRLGAVELSRNYGKSENYKLWGGLGP</sequence>
<reference evidence="1 2" key="1">
    <citation type="submission" date="2018-02" db="EMBL/GenBank/DDBJ databases">
        <title>Comparative genomes isolates from brazilian mangrove.</title>
        <authorList>
            <person name="Araujo J.E."/>
            <person name="Taketani R.G."/>
            <person name="Silva M.C.P."/>
            <person name="Loureco M.V."/>
            <person name="Andreote F.D."/>
        </authorList>
    </citation>
    <scope>NUCLEOTIDE SEQUENCE [LARGE SCALE GENOMIC DNA]</scope>
    <source>
        <strain evidence="1 2">NAP PRIS-MGV</strain>
    </source>
</reference>
<comment type="caution">
    <text evidence="1">The sequence shown here is derived from an EMBL/GenBank/DDBJ whole genome shotgun (WGS) entry which is preliminary data.</text>
</comment>
<evidence type="ECO:0000313" key="1">
    <source>
        <dbReference type="EMBL" id="PQO40702.1"/>
    </source>
</evidence>
<evidence type="ECO:0000313" key="2">
    <source>
        <dbReference type="Proteomes" id="UP000239388"/>
    </source>
</evidence>